<feature type="domain" description="Secretion system C-terminal sorting" evidence="1">
    <location>
        <begin position="338"/>
        <end position="413"/>
    </location>
</feature>
<reference evidence="3" key="1">
    <citation type="journal article" date="2019" name="Int. J. Syst. Evol. Microbiol.">
        <title>The Global Catalogue of Microorganisms (GCM) 10K type strain sequencing project: providing services to taxonomists for standard genome sequencing and annotation.</title>
        <authorList>
            <consortium name="The Broad Institute Genomics Platform"/>
            <consortium name="The Broad Institute Genome Sequencing Center for Infectious Disease"/>
            <person name="Wu L."/>
            <person name="Ma J."/>
        </authorList>
    </citation>
    <scope>NUCLEOTIDE SEQUENCE [LARGE SCALE GENOMIC DNA]</scope>
    <source>
        <strain evidence="3">KCTC 23984</strain>
    </source>
</reference>
<name>A0ABW6BUT0_9BACT</name>
<keyword evidence="3" id="KW-1185">Reference proteome</keyword>
<gene>
    <name evidence="2" type="ORF">ACFS7Z_14485</name>
</gene>
<proteinExistence type="predicted"/>
<evidence type="ECO:0000313" key="3">
    <source>
        <dbReference type="Proteomes" id="UP001597641"/>
    </source>
</evidence>
<comment type="caution">
    <text evidence="2">The sequence shown here is derived from an EMBL/GenBank/DDBJ whole genome shotgun (WGS) entry which is preliminary data.</text>
</comment>
<dbReference type="RefSeq" id="WP_377485809.1">
    <property type="nucleotide sequence ID" value="NZ_JBHUOX010000010.1"/>
</dbReference>
<protein>
    <submittedName>
        <fullName evidence="2">T9SS type A sorting domain-containing protein</fullName>
    </submittedName>
</protein>
<dbReference type="Pfam" id="PF18962">
    <property type="entry name" value="Por_Secre_tail"/>
    <property type="match status" value="1"/>
</dbReference>
<evidence type="ECO:0000313" key="2">
    <source>
        <dbReference type="EMBL" id="MFD3001575.1"/>
    </source>
</evidence>
<sequence length="414" mass="46174">MNTVTTFLLNIVKLAIAFLLAFFPLHQTEAQDASEAKAKTLRIKMLKEVDGEIQVIDTTVLATDHAELLKSIKGLKADTAMIRRFSSGLPAVINFDTTVNMADMKTMIFNADRLKIDSAVFQSLHGDKVSIIKLNGEVSGIDGKALLERVGKLRQDTIFVRSIKGNKAVYLRADSVNKFHRFDSLKEGDVVKFRSEHPNALYESRIDSAGNVFRLRSGSEVLSDIDPSHIRSIVVQKGHNAISIDSLISSGETRIQFNVKQDEKTGEKKVYRVDKNGKEELVKGQYLKLDHGSAKVVIFMNATVEDITADDKEALKEAGATVETRKKEALGVEAISFYPNPNNGRFNLNFKLEDKGTTRVSVMDSRGEEVFVDTVENLSGEYNRQIDLTPFGRGLFYLQIAQGKKYHTKKILVQ</sequence>
<dbReference type="Proteomes" id="UP001597641">
    <property type="component" value="Unassembled WGS sequence"/>
</dbReference>
<dbReference type="NCBIfam" id="TIGR04183">
    <property type="entry name" value="Por_Secre_tail"/>
    <property type="match status" value="1"/>
</dbReference>
<dbReference type="InterPro" id="IPR026444">
    <property type="entry name" value="Secre_tail"/>
</dbReference>
<accession>A0ABW6BUT0</accession>
<dbReference type="EMBL" id="JBHUOX010000010">
    <property type="protein sequence ID" value="MFD3001575.1"/>
    <property type="molecule type" value="Genomic_DNA"/>
</dbReference>
<organism evidence="2 3">
    <name type="scientific">Pontibacter toksunensis</name>
    <dbReference type="NCBI Taxonomy" id="1332631"/>
    <lineage>
        <taxon>Bacteria</taxon>
        <taxon>Pseudomonadati</taxon>
        <taxon>Bacteroidota</taxon>
        <taxon>Cytophagia</taxon>
        <taxon>Cytophagales</taxon>
        <taxon>Hymenobacteraceae</taxon>
        <taxon>Pontibacter</taxon>
    </lineage>
</organism>
<evidence type="ECO:0000259" key="1">
    <source>
        <dbReference type="Pfam" id="PF18962"/>
    </source>
</evidence>